<dbReference type="PANTHER" id="PTHR13140:SF781">
    <property type="entry name" value="MYOSIN-15"/>
    <property type="match status" value="1"/>
</dbReference>
<evidence type="ECO:0000259" key="5">
    <source>
        <dbReference type="PROSITE" id="PS51456"/>
    </source>
</evidence>
<dbReference type="GO" id="GO:0016459">
    <property type="term" value="C:myosin complex"/>
    <property type="evidence" value="ECO:0007669"/>
    <property type="project" value="UniProtKB-KW"/>
</dbReference>
<dbReference type="EMBL" id="CAJGYO010000006">
    <property type="protein sequence ID" value="CAD6238562.1"/>
    <property type="molecule type" value="Genomic_DNA"/>
</dbReference>
<dbReference type="InterPro" id="IPR027417">
    <property type="entry name" value="P-loop_NTPase"/>
</dbReference>
<gene>
    <name evidence="6" type="ORF">NCGR_LOCUS25752</name>
</gene>
<dbReference type="SMART" id="SM00242">
    <property type="entry name" value="MYSc"/>
    <property type="match status" value="1"/>
</dbReference>
<dbReference type="PROSITE" id="PS51456">
    <property type="entry name" value="MYOSIN_MOTOR"/>
    <property type="match status" value="1"/>
</dbReference>
<dbReference type="Proteomes" id="UP000604825">
    <property type="component" value="Unassembled WGS sequence"/>
</dbReference>
<keyword evidence="1" id="KW-0547">Nucleotide-binding</keyword>
<dbReference type="AlphaFoldDB" id="A0A811P6U0"/>
<comment type="caution">
    <text evidence="4">Lacks conserved residue(s) required for the propagation of feature annotation.</text>
</comment>
<keyword evidence="2" id="KW-0067">ATP-binding</keyword>
<evidence type="ECO:0000313" key="6">
    <source>
        <dbReference type="EMBL" id="CAD6238562.1"/>
    </source>
</evidence>
<evidence type="ECO:0000313" key="7">
    <source>
        <dbReference type="Proteomes" id="UP000604825"/>
    </source>
</evidence>
<dbReference type="PANTHER" id="PTHR13140">
    <property type="entry name" value="MYOSIN"/>
    <property type="match status" value="1"/>
</dbReference>
<keyword evidence="7" id="KW-1185">Reference proteome</keyword>
<accession>A0A811P6U0</accession>
<dbReference type="OrthoDB" id="786477at2759"/>
<organism evidence="6 7">
    <name type="scientific">Miscanthus lutarioriparius</name>
    <dbReference type="NCBI Taxonomy" id="422564"/>
    <lineage>
        <taxon>Eukaryota</taxon>
        <taxon>Viridiplantae</taxon>
        <taxon>Streptophyta</taxon>
        <taxon>Embryophyta</taxon>
        <taxon>Tracheophyta</taxon>
        <taxon>Spermatophyta</taxon>
        <taxon>Magnoliopsida</taxon>
        <taxon>Liliopsida</taxon>
        <taxon>Poales</taxon>
        <taxon>Poaceae</taxon>
        <taxon>PACMAD clade</taxon>
        <taxon>Panicoideae</taxon>
        <taxon>Andropogonodae</taxon>
        <taxon>Andropogoneae</taxon>
        <taxon>Saccharinae</taxon>
        <taxon>Miscanthus</taxon>
    </lineage>
</organism>
<evidence type="ECO:0000256" key="4">
    <source>
        <dbReference type="PROSITE-ProRule" id="PRU00782"/>
    </source>
</evidence>
<keyword evidence="4" id="KW-0518">Myosin</keyword>
<sequence length="214" mass="24061">MEQEEYKSEEINWSYIEFIDNQDVLDLIEKKPIGIIALLDEACMFPKSTHETFATKMFRNFSSHPRLEKTKFSETDFTISHYAGKVTYQTDSFLEKNRDYIVAEHCNLLSSSRCPFVSGLFTSLPEESIRSSYKFSSVASRFKMASAGVAPSGYKNSTSTSIGVEKLQDQMNEIKIRDDKEVEATIINGKGTKTGHIIVTTTGGKNGVYVSQSN</sequence>
<dbReference type="GO" id="GO:0007015">
    <property type="term" value="P:actin filament organization"/>
    <property type="evidence" value="ECO:0007669"/>
    <property type="project" value="TreeGrafter"/>
</dbReference>
<comment type="caution">
    <text evidence="6">The sequence shown here is derived from an EMBL/GenBank/DDBJ whole genome shotgun (WGS) entry which is preliminary data.</text>
</comment>
<dbReference type="SUPFAM" id="SSF52540">
    <property type="entry name" value="P-loop containing nucleoside triphosphate hydrolases"/>
    <property type="match status" value="1"/>
</dbReference>
<reference evidence="6" key="1">
    <citation type="submission" date="2020-10" db="EMBL/GenBank/DDBJ databases">
        <authorList>
            <person name="Han B."/>
            <person name="Lu T."/>
            <person name="Zhao Q."/>
            <person name="Huang X."/>
            <person name="Zhao Y."/>
        </authorList>
    </citation>
    <scope>NUCLEOTIDE SEQUENCE</scope>
</reference>
<dbReference type="Gene3D" id="1.20.58.530">
    <property type="match status" value="1"/>
</dbReference>
<protein>
    <recommendedName>
        <fullName evidence="5">Myosin motor domain-containing protein</fullName>
    </recommendedName>
</protein>
<dbReference type="GO" id="GO:0016020">
    <property type="term" value="C:membrane"/>
    <property type="evidence" value="ECO:0007669"/>
    <property type="project" value="TreeGrafter"/>
</dbReference>
<proteinExistence type="inferred from homology"/>
<dbReference type="GO" id="GO:0005524">
    <property type="term" value="F:ATP binding"/>
    <property type="evidence" value="ECO:0007669"/>
    <property type="project" value="UniProtKB-KW"/>
</dbReference>
<dbReference type="GO" id="GO:0005737">
    <property type="term" value="C:cytoplasm"/>
    <property type="evidence" value="ECO:0007669"/>
    <property type="project" value="TreeGrafter"/>
</dbReference>
<evidence type="ECO:0000256" key="3">
    <source>
        <dbReference type="ARBA" id="ARBA00023203"/>
    </source>
</evidence>
<keyword evidence="4" id="KW-0505">Motor protein</keyword>
<evidence type="ECO:0000256" key="1">
    <source>
        <dbReference type="ARBA" id="ARBA00022741"/>
    </source>
</evidence>
<dbReference type="InterPro" id="IPR001609">
    <property type="entry name" value="Myosin_head_motor_dom-like"/>
</dbReference>
<dbReference type="Pfam" id="PF00063">
    <property type="entry name" value="Myosin_head"/>
    <property type="match status" value="1"/>
</dbReference>
<dbReference type="GO" id="GO:0051015">
    <property type="term" value="F:actin filament binding"/>
    <property type="evidence" value="ECO:0007669"/>
    <property type="project" value="TreeGrafter"/>
</dbReference>
<feature type="domain" description="Myosin motor" evidence="5">
    <location>
        <begin position="1"/>
        <end position="214"/>
    </location>
</feature>
<keyword evidence="3 4" id="KW-0009">Actin-binding</keyword>
<name>A0A811P6U0_9POAL</name>
<dbReference type="GO" id="GO:0000146">
    <property type="term" value="F:microfilament motor activity"/>
    <property type="evidence" value="ECO:0007669"/>
    <property type="project" value="TreeGrafter"/>
</dbReference>
<comment type="similarity">
    <text evidence="4">Belongs to the TRAFAC class myosin-kinesin ATPase superfamily. Myosin family.</text>
</comment>
<evidence type="ECO:0000256" key="2">
    <source>
        <dbReference type="ARBA" id="ARBA00022840"/>
    </source>
</evidence>